<dbReference type="AlphaFoldDB" id="B0DJZ1"/>
<name>B0DJZ1_LACBS</name>
<dbReference type="InParanoid" id="B0DJZ1"/>
<evidence type="ECO:0000313" key="2">
    <source>
        <dbReference type="EMBL" id="EDR04981.1"/>
    </source>
</evidence>
<organism evidence="3">
    <name type="scientific">Laccaria bicolor (strain S238N-H82 / ATCC MYA-4686)</name>
    <name type="common">Bicoloured deceiver</name>
    <name type="synonym">Laccaria laccata var. bicolor</name>
    <dbReference type="NCBI Taxonomy" id="486041"/>
    <lineage>
        <taxon>Eukaryota</taxon>
        <taxon>Fungi</taxon>
        <taxon>Dikarya</taxon>
        <taxon>Basidiomycota</taxon>
        <taxon>Agaricomycotina</taxon>
        <taxon>Agaricomycetes</taxon>
        <taxon>Agaricomycetidae</taxon>
        <taxon>Agaricales</taxon>
        <taxon>Agaricineae</taxon>
        <taxon>Hydnangiaceae</taxon>
        <taxon>Laccaria</taxon>
    </lineage>
</organism>
<feature type="region of interest" description="Disordered" evidence="1">
    <location>
        <begin position="13"/>
        <end position="33"/>
    </location>
</feature>
<dbReference type="EMBL" id="DS547115">
    <property type="protein sequence ID" value="EDR04981.1"/>
    <property type="molecule type" value="Genomic_DNA"/>
</dbReference>
<evidence type="ECO:0000313" key="3">
    <source>
        <dbReference type="Proteomes" id="UP000001194"/>
    </source>
</evidence>
<dbReference type="STRING" id="486041.B0DJZ1"/>
<dbReference type="OrthoDB" id="3269050at2759"/>
<dbReference type="GeneID" id="6079951"/>
<dbReference type="HOGENOM" id="CLU_054599_1_2_1"/>
<dbReference type="KEGG" id="lbc:LACBIDRAFT_330220"/>
<accession>B0DJZ1</accession>
<proteinExistence type="predicted"/>
<dbReference type="Proteomes" id="UP000001194">
    <property type="component" value="Unassembled WGS sequence"/>
</dbReference>
<reference evidence="2 3" key="1">
    <citation type="journal article" date="2008" name="Nature">
        <title>The genome of Laccaria bicolor provides insights into mycorrhizal symbiosis.</title>
        <authorList>
            <person name="Martin F."/>
            <person name="Aerts A."/>
            <person name="Ahren D."/>
            <person name="Brun A."/>
            <person name="Danchin E.G.J."/>
            <person name="Duchaussoy F."/>
            <person name="Gibon J."/>
            <person name="Kohler A."/>
            <person name="Lindquist E."/>
            <person name="Pereda V."/>
            <person name="Salamov A."/>
            <person name="Shapiro H.J."/>
            <person name="Wuyts J."/>
            <person name="Blaudez D."/>
            <person name="Buee M."/>
            <person name="Brokstein P."/>
            <person name="Canbaeck B."/>
            <person name="Cohen D."/>
            <person name="Courty P.E."/>
            <person name="Coutinho P.M."/>
            <person name="Delaruelle C."/>
            <person name="Detter J.C."/>
            <person name="Deveau A."/>
            <person name="DiFazio S."/>
            <person name="Duplessis S."/>
            <person name="Fraissinet-Tachet L."/>
            <person name="Lucic E."/>
            <person name="Frey-Klett P."/>
            <person name="Fourrey C."/>
            <person name="Feussner I."/>
            <person name="Gay G."/>
            <person name="Grimwood J."/>
            <person name="Hoegger P.J."/>
            <person name="Jain P."/>
            <person name="Kilaru S."/>
            <person name="Labbe J."/>
            <person name="Lin Y.C."/>
            <person name="Legue V."/>
            <person name="Le Tacon F."/>
            <person name="Marmeisse R."/>
            <person name="Melayah D."/>
            <person name="Montanini B."/>
            <person name="Muratet M."/>
            <person name="Nehls U."/>
            <person name="Niculita-Hirzel H."/>
            <person name="Oudot-Le Secq M.P."/>
            <person name="Peter M."/>
            <person name="Quesneville H."/>
            <person name="Rajashekar B."/>
            <person name="Reich M."/>
            <person name="Rouhier N."/>
            <person name="Schmutz J."/>
            <person name="Yin T."/>
            <person name="Chalot M."/>
            <person name="Henrissat B."/>
            <person name="Kuees U."/>
            <person name="Lucas S."/>
            <person name="Van de Peer Y."/>
            <person name="Podila G.K."/>
            <person name="Polle A."/>
            <person name="Pukkila P.J."/>
            <person name="Richardson P.M."/>
            <person name="Rouze P."/>
            <person name="Sanders I.R."/>
            <person name="Stajich J.E."/>
            <person name="Tunlid A."/>
            <person name="Tuskan G."/>
            <person name="Grigoriev I.V."/>
        </authorList>
    </citation>
    <scope>NUCLEOTIDE SEQUENCE [LARGE SCALE GENOMIC DNA]</scope>
    <source>
        <strain evidence="3">S238N-H82 / ATCC MYA-4686</strain>
    </source>
</reference>
<evidence type="ECO:0000256" key="1">
    <source>
        <dbReference type="SAM" id="MobiDB-lite"/>
    </source>
</evidence>
<gene>
    <name evidence="2" type="ORF">LACBIDRAFT_330220</name>
</gene>
<keyword evidence="3" id="KW-1185">Reference proteome</keyword>
<dbReference type="RefSeq" id="XP_001884371.1">
    <property type="nucleotide sequence ID" value="XM_001884336.1"/>
</dbReference>
<protein>
    <submittedName>
        <fullName evidence="2">Predicted protein</fullName>
    </submittedName>
</protein>
<sequence length="322" mass="36149">MVKSKILARRQWNHENQPHVKLPGETSGGQLTRPGCGRPKVPIFWFRLCNFVTIPPLCQESGKCICDTERKVPHMSHPMASSITPRYSYPAGSHITLCLTDGTSLSLQVNKPFLPFTKSQVYLASPSEPSTHNLPTQIILKIFYPQTVDNRFPPLQTMLPAHPWPLDAKAAAVQYREDIVQGKCLDDFMVGLLYGEQEAEVYLWEEHFYRLLKESYESEVGALARLESLQGTVVPNVFGMGSIILLPNTRAIQPLGVLIEYVPGILLSKVKPGSGVNIPFEIVHPLIDAMKKFKDIGVRDEGCGDEDWEMNYLRLSRGIAYD</sequence>